<evidence type="ECO:0000313" key="1">
    <source>
        <dbReference type="EMBL" id="UWX64748.1"/>
    </source>
</evidence>
<organism evidence="1 2">
    <name type="scientific">Deinococcus rubellus</name>
    <dbReference type="NCBI Taxonomy" id="1889240"/>
    <lineage>
        <taxon>Bacteria</taxon>
        <taxon>Thermotogati</taxon>
        <taxon>Deinococcota</taxon>
        <taxon>Deinococci</taxon>
        <taxon>Deinococcales</taxon>
        <taxon>Deinococcaceae</taxon>
        <taxon>Deinococcus</taxon>
    </lineage>
</organism>
<sequence>MTRTVKKAGQGYQLWAVSRLYVELYSTWPSSTPTEIWDKQVLSYDLPLSALNTCIDGQLEIGVDPAQLPDGFVTTSLPGNPVTCTLTPGSRLVRVVAVLPNQDEVVIYTGLLGLPKRSGIKRWTMPLIDPAQMGLPRYVPQPRNYSNPVAPSASPLQAASTARIYGSYSVGPSSYTPHMTYAEYWQEALQGDPDATFGAGPDLVFTAGRQDQGAAYAGYTVDQRALNLEPEGREITDYLTQTRAWAQGDGTYQPAYQDSFSNVARPAFLPPRVADVGGSVTSSVIESNVGLSASGGGSISVSGINIGTAEVRVSIPARSSGVRLQNMSLVCSLSANTVIGRCRMYMIAQGHQASGYFKTLAKEQPELTAPASRTYKFEPTADALSDVDYIVVILGLEGLDTGSAISGEAFAISASGRLEQNSYSVAYEAPPTGLSSPIVTDEAWTFALPGIHAGLRVAGLPGGGSRPATTRIQVARQGGVRSVVRAGPLPFQGSPALGFGSTLNWDRGKA</sequence>
<evidence type="ECO:0000313" key="2">
    <source>
        <dbReference type="Proteomes" id="UP001060261"/>
    </source>
</evidence>
<evidence type="ECO:0008006" key="3">
    <source>
        <dbReference type="Google" id="ProtNLM"/>
    </source>
</evidence>
<name>A0ABY5YLU5_9DEIO</name>
<gene>
    <name evidence="1" type="ORF">N0D28_03555</name>
</gene>
<proteinExistence type="predicted"/>
<reference evidence="1" key="1">
    <citation type="submission" date="2022-09" db="EMBL/GenBank/DDBJ databases">
        <title>genome sequence of Deinococcus rubellus.</title>
        <authorList>
            <person name="Srinivasan S."/>
        </authorList>
    </citation>
    <scope>NUCLEOTIDE SEQUENCE</scope>
    <source>
        <strain evidence="1">Ant6</strain>
    </source>
</reference>
<dbReference type="Proteomes" id="UP001060261">
    <property type="component" value="Chromosome"/>
</dbReference>
<dbReference type="EMBL" id="CP104213">
    <property type="protein sequence ID" value="UWX64748.1"/>
    <property type="molecule type" value="Genomic_DNA"/>
</dbReference>
<protein>
    <recommendedName>
        <fullName evidence="3">Minor tail protein</fullName>
    </recommendedName>
</protein>
<keyword evidence="2" id="KW-1185">Reference proteome</keyword>
<accession>A0ABY5YLU5</accession>
<dbReference type="RefSeq" id="WP_260561009.1">
    <property type="nucleotide sequence ID" value="NZ_BAABEC010000009.1"/>
</dbReference>